<dbReference type="PANTHER" id="PTHR37946:SF1">
    <property type="entry name" value="SLL1969 PROTEIN"/>
    <property type="match status" value="1"/>
</dbReference>
<protein>
    <submittedName>
        <fullName evidence="2">PGAP1-like family protein</fullName>
    </submittedName>
</protein>
<gene>
    <name evidence="2" type="ORF">KX01_1421</name>
</gene>
<dbReference type="PANTHER" id="PTHR37946">
    <property type="entry name" value="SLL1969 PROTEIN"/>
    <property type="match status" value="1"/>
</dbReference>
<dbReference type="STRING" id="1542390.KX01_1421"/>
<accession>A0A1J0KUP4</accession>
<evidence type="ECO:0000259" key="1">
    <source>
        <dbReference type="Pfam" id="PF05057"/>
    </source>
</evidence>
<sequence length="215" mass="24360">MKEEKVIVLVHGFIKNSKDMRTIESFFKQHYDYIISIDLPTTFVSMEKAVTKLCQIIQDLPKTKSITFIAHSMGGIIVCKTIHKLQLENVDKCIFIATPFKGSKIADFGDRIPFYSRILKPNKELKVTDKYLDICNSVAAKFPVGLIAGNKHSKFNLLARLYLSKDHDGLVDVESVFAINSDDRVILNKSHAKIHHDTDTLNKIVSFLETGKFLS</sequence>
<dbReference type="KEGG" id="frc:KX01_1421"/>
<organism evidence="2 3">
    <name type="scientific">Francisella frigiditurris</name>
    <dbReference type="NCBI Taxonomy" id="1542390"/>
    <lineage>
        <taxon>Bacteria</taxon>
        <taxon>Pseudomonadati</taxon>
        <taxon>Pseudomonadota</taxon>
        <taxon>Gammaproteobacteria</taxon>
        <taxon>Thiotrichales</taxon>
        <taxon>Francisellaceae</taxon>
        <taxon>Francisella</taxon>
    </lineage>
</organism>
<proteinExistence type="predicted"/>
<dbReference type="EMBL" id="CP009654">
    <property type="protein sequence ID" value="APC97402.1"/>
    <property type="molecule type" value="Genomic_DNA"/>
</dbReference>
<evidence type="ECO:0000313" key="2">
    <source>
        <dbReference type="EMBL" id="APC97402.1"/>
    </source>
</evidence>
<dbReference type="OrthoDB" id="556502at2"/>
<dbReference type="AlphaFoldDB" id="A0A1J0KUP4"/>
<feature type="domain" description="DUF676" evidence="1">
    <location>
        <begin position="2"/>
        <end position="104"/>
    </location>
</feature>
<dbReference type="SUPFAM" id="SSF53474">
    <property type="entry name" value="alpha/beta-Hydrolases"/>
    <property type="match status" value="1"/>
</dbReference>
<dbReference type="Pfam" id="PF05057">
    <property type="entry name" value="DUF676"/>
    <property type="match status" value="1"/>
</dbReference>
<dbReference type="InterPro" id="IPR029058">
    <property type="entry name" value="AB_hydrolase_fold"/>
</dbReference>
<dbReference type="RefSeq" id="WP_071664314.1">
    <property type="nucleotide sequence ID" value="NZ_CP009654.1"/>
</dbReference>
<keyword evidence="3" id="KW-1185">Reference proteome</keyword>
<dbReference type="Gene3D" id="3.40.50.1820">
    <property type="entry name" value="alpha/beta hydrolase"/>
    <property type="match status" value="1"/>
</dbReference>
<name>A0A1J0KUP4_9GAMM</name>
<reference evidence="3" key="1">
    <citation type="submission" date="2014-10" db="EMBL/GenBank/DDBJ databases">
        <authorList>
            <person name="Kuske C.R."/>
            <person name="Challacombe J.F."/>
            <person name="Daligault H.E."/>
            <person name="Davenport K.W."/>
            <person name="Johnson S.L."/>
            <person name="Siddaramappa S."/>
            <person name="Petersen J.M."/>
        </authorList>
    </citation>
    <scope>NUCLEOTIDE SEQUENCE [LARGE SCALE GENOMIC DNA]</scope>
    <source>
        <strain evidence="3">CA97-1460</strain>
    </source>
</reference>
<dbReference type="InterPro" id="IPR007751">
    <property type="entry name" value="DUF676_lipase-like"/>
</dbReference>
<dbReference type="Proteomes" id="UP000182521">
    <property type="component" value="Chromosome"/>
</dbReference>
<evidence type="ECO:0000313" key="3">
    <source>
        <dbReference type="Proteomes" id="UP000182521"/>
    </source>
</evidence>